<dbReference type="EMBL" id="UINC01199495">
    <property type="protein sequence ID" value="SVE17953.1"/>
    <property type="molecule type" value="Genomic_DNA"/>
</dbReference>
<sequence length="33" mass="3333">MTESVYIAAGARTPMGGMQGCFTDLIAVDLGGV</sequence>
<evidence type="ECO:0000313" key="1">
    <source>
        <dbReference type="EMBL" id="SVE17953.1"/>
    </source>
</evidence>
<reference evidence="1" key="1">
    <citation type="submission" date="2018-05" db="EMBL/GenBank/DDBJ databases">
        <authorList>
            <person name="Lanie J.A."/>
            <person name="Ng W.-L."/>
            <person name="Kazmierczak K.M."/>
            <person name="Andrzejewski T.M."/>
            <person name="Davidsen T.M."/>
            <person name="Wayne K.J."/>
            <person name="Tettelin H."/>
            <person name="Glass J.I."/>
            <person name="Rusch D."/>
            <person name="Podicherti R."/>
            <person name="Tsui H.-C.T."/>
            <person name="Winkler M.E."/>
        </authorList>
    </citation>
    <scope>NUCLEOTIDE SEQUENCE</scope>
</reference>
<gene>
    <name evidence="1" type="ORF">METZ01_LOCUS470807</name>
</gene>
<accession>A0A383BDP2</accession>
<feature type="non-terminal residue" evidence="1">
    <location>
        <position position="33"/>
    </location>
</feature>
<proteinExistence type="predicted"/>
<evidence type="ECO:0008006" key="2">
    <source>
        <dbReference type="Google" id="ProtNLM"/>
    </source>
</evidence>
<protein>
    <recommendedName>
        <fullName evidence="2">Thiolase N-terminal domain-containing protein</fullName>
    </recommendedName>
</protein>
<name>A0A383BDP2_9ZZZZ</name>
<organism evidence="1">
    <name type="scientific">marine metagenome</name>
    <dbReference type="NCBI Taxonomy" id="408172"/>
    <lineage>
        <taxon>unclassified sequences</taxon>
        <taxon>metagenomes</taxon>
        <taxon>ecological metagenomes</taxon>
    </lineage>
</organism>
<dbReference type="AlphaFoldDB" id="A0A383BDP2"/>